<organism evidence="1">
    <name type="scientific">Candidatus Kentrum sp. LFY</name>
    <dbReference type="NCBI Taxonomy" id="2126342"/>
    <lineage>
        <taxon>Bacteria</taxon>
        <taxon>Pseudomonadati</taxon>
        <taxon>Pseudomonadota</taxon>
        <taxon>Gammaproteobacteria</taxon>
        <taxon>Candidatus Kentrum</taxon>
    </lineage>
</organism>
<proteinExistence type="predicted"/>
<evidence type="ECO:0000313" key="1">
    <source>
        <dbReference type="EMBL" id="VFJ90879.1"/>
    </source>
</evidence>
<accession>A0A450UED2</accession>
<name>A0A450UED2_9GAMM</name>
<gene>
    <name evidence="1" type="ORF">BECKLFY1418A_GA0070994_101347</name>
</gene>
<protein>
    <submittedName>
        <fullName evidence="1">Uncharacterized protein</fullName>
    </submittedName>
</protein>
<dbReference type="AlphaFoldDB" id="A0A450UED2"/>
<sequence>MRCGDCASWEVDLSTPAYSRPKRLTGRCVFDDEDREWDHGCDGFWIATENGVCIRCEGMGVLGAGICPECKGTRFVRLPRVRVK</sequence>
<reference evidence="1" key="1">
    <citation type="submission" date="2019-02" db="EMBL/GenBank/DDBJ databases">
        <authorList>
            <person name="Gruber-Vodicka R. H."/>
            <person name="Seah K. B. B."/>
        </authorList>
    </citation>
    <scope>NUCLEOTIDE SEQUENCE</scope>
    <source>
        <strain evidence="1">BECK_M6</strain>
    </source>
</reference>
<dbReference type="EMBL" id="CAADFH010000013">
    <property type="protein sequence ID" value="VFJ90879.1"/>
    <property type="molecule type" value="Genomic_DNA"/>
</dbReference>